<keyword evidence="2 4" id="KW-0238">DNA-binding</keyword>
<evidence type="ECO:0000256" key="2">
    <source>
        <dbReference type="ARBA" id="ARBA00023125"/>
    </source>
</evidence>
<comment type="subcellular location">
    <subcellularLocation>
        <location evidence="1">Nucleus</location>
    </subcellularLocation>
</comment>
<dbReference type="InterPro" id="IPR051762">
    <property type="entry name" value="UBF1"/>
</dbReference>
<dbReference type="PANTHER" id="PTHR46318:SF3">
    <property type="entry name" value="UPSTREAM BINDING TRANSCRIPTION FACTOR"/>
    <property type="match status" value="1"/>
</dbReference>
<feature type="domain" description="HMG box" evidence="6">
    <location>
        <begin position="324"/>
        <end position="390"/>
    </location>
</feature>
<keyword evidence="3 4" id="KW-0539">Nucleus</keyword>
<gene>
    <name evidence="7" type="ORF">MELIAE_LOCUS11546</name>
</gene>
<feature type="compositionally biased region" description="Basic residues" evidence="5">
    <location>
        <begin position="1"/>
        <end position="10"/>
    </location>
</feature>
<dbReference type="GO" id="GO:0005634">
    <property type="term" value="C:nucleus"/>
    <property type="evidence" value="ECO:0007669"/>
    <property type="project" value="UniProtKB-SubCell"/>
</dbReference>
<feature type="domain" description="HMG box" evidence="6">
    <location>
        <begin position="422"/>
        <end position="488"/>
    </location>
</feature>
<dbReference type="Pfam" id="PF00505">
    <property type="entry name" value="HMG_box"/>
    <property type="match status" value="1"/>
</dbReference>
<evidence type="ECO:0000313" key="7">
    <source>
        <dbReference type="EMBL" id="CAH0562429.1"/>
    </source>
</evidence>
<feature type="region of interest" description="Disordered" evidence="5">
    <location>
        <begin position="497"/>
        <end position="555"/>
    </location>
</feature>
<dbReference type="Gene3D" id="1.10.30.10">
    <property type="entry name" value="High mobility group box domain"/>
    <property type="match status" value="3"/>
</dbReference>
<feature type="DNA-binding region" description="HMG box" evidence="4">
    <location>
        <begin position="324"/>
        <end position="390"/>
    </location>
</feature>
<feature type="compositionally biased region" description="Basic and acidic residues" evidence="5">
    <location>
        <begin position="118"/>
        <end position="134"/>
    </location>
</feature>
<feature type="domain" description="HMG box" evidence="6">
    <location>
        <begin position="233"/>
        <end position="301"/>
    </location>
</feature>
<evidence type="ECO:0000256" key="3">
    <source>
        <dbReference type="ARBA" id="ARBA00023242"/>
    </source>
</evidence>
<dbReference type="OrthoDB" id="498543at2759"/>
<proteinExistence type="predicted"/>
<dbReference type="SUPFAM" id="SSF47095">
    <property type="entry name" value="HMG-box"/>
    <property type="match status" value="4"/>
</dbReference>
<organism evidence="7 8">
    <name type="scientific">Brassicogethes aeneus</name>
    <name type="common">Rape pollen beetle</name>
    <name type="synonym">Meligethes aeneus</name>
    <dbReference type="NCBI Taxonomy" id="1431903"/>
    <lineage>
        <taxon>Eukaryota</taxon>
        <taxon>Metazoa</taxon>
        <taxon>Ecdysozoa</taxon>
        <taxon>Arthropoda</taxon>
        <taxon>Hexapoda</taxon>
        <taxon>Insecta</taxon>
        <taxon>Pterygota</taxon>
        <taxon>Neoptera</taxon>
        <taxon>Endopterygota</taxon>
        <taxon>Coleoptera</taxon>
        <taxon>Polyphaga</taxon>
        <taxon>Cucujiformia</taxon>
        <taxon>Nitidulidae</taxon>
        <taxon>Meligethinae</taxon>
        <taxon>Brassicogethes</taxon>
    </lineage>
</organism>
<dbReference type="InterPro" id="IPR036910">
    <property type="entry name" value="HMG_box_dom_sf"/>
</dbReference>
<feature type="compositionally biased region" description="Low complexity" evidence="5">
    <location>
        <begin position="529"/>
        <end position="540"/>
    </location>
</feature>
<keyword evidence="8" id="KW-1185">Reference proteome</keyword>
<feature type="compositionally biased region" description="Polar residues" evidence="5">
    <location>
        <begin position="616"/>
        <end position="629"/>
    </location>
</feature>
<feature type="DNA-binding region" description="HMG box" evidence="4">
    <location>
        <begin position="233"/>
        <end position="301"/>
    </location>
</feature>
<accession>A0A9P0FPF0</accession>
<sequence>MNSKKTRKEKVKVDKQSGTELNESEKTNISENNKKKKKKLANNNVENIENSTKSGRKRKTKQILEENTRELVNKKSKKNKLSVSEDNDDEVPTNGISCNEDEQYIKKSLSDDEDTDHEEDKVNAKENNVETEKKKEEIMWSNEDLMELVANMEKLIPKNDIMAFTTRTEKLEWDKVIFKEYTVEDCKKTWNLLSKKIRRYRLLHEVLDDARQLIVNPPSQKNKKNKQIHPDMPKRPLSSYLLFYLKKKDKITAEFPGMELTEISKKIGNIYKNLTPEKKAIYEEMAAKAKEEYEEKMKEFYENHPEFQKVAKVPAPKPIKERVPKKPSTPFGFYYQSELTKENIPDAEKQQFKERCKSRWKEMSDKKKLIWITWAEEQNALYESNLQTYKANHPDYVVNHTTKLILTKEEKSVKERVAGKPIKPPVSAYALFSRNVLQTPQVKDIPNKERWNFVAAQWKTCSEEEKKHYKDLQTNLMEQYKLDFAQYLETLPEDKRNLELQTNAPKKRKSEEHVGPSNKKRKKTEEKATAAAAAAAAGVKTEPKPKFQEPEQPPRSAFKYFAQVYGGKEPAAQAWKKLPADEKEKFEEELIIKKREYIAAFEKFLKSLSKEELEAFSNSRNQVKQQTAADSDDEEEEEEEEDEEEEEEEQEEESDDGDSSGSNSDSSDDE</sequence>
<dbReference type="InterPro" id="IPR009071">
    <property type="entry name" value="HMG_box_dom"/>
</dbReference>
<feature type="compositionally biased region" description="Basic and acidic residues" evidence="5">
    <location>
        <begin position="62"/>
        <end position="73"/>
    </location>
</feature>
<name>A0A9P0FPF0_BRAAE</name>
<feature type="DNA-binding region" description="HMG box" evidence="4">
    <location>
        <begin position="422"/>
        <end position="488"/>
    </location>
</feature>
<evidence type="ECO:0000259" key="6">
    <source>
        <dbReference type="PROSITE" id="PS50118"/>
    </source>
</evidence>
<dbReference type="GO" id="GO:0003677">
    <property type="term" value="F:DNA binding"/>
    <property type="evidence" value="ECO:0007669"/>
    <property type="project" value="UniProtKB-UniRule"/>
</dbReference>
<dbReference type="CDD" id="cd21999">
    <property type="entry name" value="HMG-box_UBF1_rpt2"/>
    <property type="match status" value="1"/>
</dbReference>
<reference evidence="7" key="1">
    <citation type="submission" date="2021-12" db="EMBL/GenBank/DDBJ databases">
        <authorList>
            <person name="King R."/>
        </authorList>
    </citation>
    <scope>NUCLEOTIDE SEQUENCE</scope>
</reference>
<feature type="compositionally biased region" description="Acidic residues" evidence="5">
    <location>
        <begin position="630"/>
        <end position="658"/>
    </location>
</feature>
<feature type="compositionally biased region" description="Low complexity" evidence="5">
    <location>
        <begin position="659"/>
        <end position="670"/>
    </location>
</feature>
<dbReference type="PROSITE" id="PS50118">
    <property type="entry name" value="HMG_BOX_2"/>
    <property type="match status" value="3"/>
</dbReference>
<evidence type="ECO:0000256" key="5">
    <source>
        <dbReference type="SAM" id="MobiDB-lite"/>
    </source>
</evidence>
<dbReference type="EMBL" id="OV121139">
    <property type="protein sequence ID" value="CAH0562429.1"/>
    <property type="molecule type" value="Genomic_DNA"/>
</dbReference>
<protein>
    <recommendedName>
        <fullName evidence="6">HMG box domain-containing protein</fullName>
    </recommendedName>
</protein>
<dbReference type="Proteomes" id="UP001154078">
    <property type="component" value="Chromosome 8"/>
</dbReference>
<feature type="compositionally biased region" description="Basic and acidic residues" evidence="5">
    <location>
        <begin position="11"/>
        <end position="28"/>
    </location>
</feature>
<dbReference type="PANTHER" id="PTHR46318">
    <property type="entry name" value="UPSTREAM BINDING TRANSCRIPTION FACTOR"/>
    <property type="match status" value="1"/>
</dbReference>
<feature type="region of interest" description="Disordered" evidence="5">
    <location>
        <begin position="1"/>
        <end position="134"/>
    </location>
</feature>
<dbReference type="AlphaFoldDB" id="A0A9P0FPF0"/>
<evidence type="ECO:0000313" key="8">
    <source>
        <dbReference type="Proteomes" id="UP001154078"/>
    </source>
</evidence>
<dbReference type="SMART" id="SM00398">
    <property type="entry name" value="HMG"/>
    <property type="match status" value="3"/>
</dbReference>
<evidence type="ECO:0000256" key="1">
    <source>
        <dbReference type="ARBA" id="ARBA00004123"/>
    </source>
</evidence>
<feature type="region of interest" description="Disordered" evidence="5">
    <location>
        <begin position="614"/>
        <end position="670"/>
    </location>
</feature>
<evidence type="ECO:0000256" key="4">
    <source>
        <dbReference type="PROSITE-ProRule" id="PRU00267"/>
    </source>
</evidence>